<accession>A0A7T0LKF4</accession>
<feature type="transmembrane region" description="Helical" evidence="2">
    <location>
        <begin position="64"/>
        <end position="87"/>
    </location>
</feature>
<keyword evidence="2" id="KW-1133">Transmembrane helix</keyword>
<dbReference type="AlphaFoldDB" id="A0A7T0LKF4"/>
<feature type="transmembrane region" description="Helical" evidence="2">
    <location>
        <begin position="35"/>
        <end position="58"/>
    </location>
</feature>
<dbReference type="Proteomes" id="UP000594637">
    <property type="component" value="Chromosome"/>
</dbReference>
<feature type="transmembrane region" description="Helical" evidence="2">
    <location>
        <begin position="120"/>
        <end position="145"/>
    </location>
</feature>
<organism evidence="3 4">
    <name type="scientific">Actinomyces respiraculi</name>
    <dbReference type="NCBI Taxonomy" id="2744574"/>
    <lineage>
        <taxon>Bacteria</taxon>
        <taxon>Bacillati</taxon>
        <taxon>Actinomycetota</taxon>
        <taxon>Actinomycetes</taxon>
        <taxon>Actinomycetales</taxon>
        <taxon>Actinomycetaceae</taxon>
        <taxon>Actinomyces</taxon>
    </lineage>
</organism>
<name>A0A7T0LKF4_9ACTO</name>
<dbReference type="EMBL" id="CP063989">
    <property type="protein sequence ID" value="QPL05325.1"/>
    <property type="molecule type" value="Genomic_DNA"/>
</dbReference>
<keyword evidence="2" id="KW-0472">Membrane</keyword>
<evidence type="ECO:0000256" key="1">
    <source>
        <dbReference type="SAM" id="MobiDB-lite"/>
    </source>
</evidence>
<keyword evidence="2" id="KW-0812">Transmembrane</keyword>
<proteinExistence type="predicted"/>
<reference evidence="3 4" key="1">
    <citation type="submission" date="2020-11" db="EMBL/GenBank/DDBJ databases">
        <title>Actinomyces sp. ZJ750.</title>
        <authorList>
            <person name="Zhou J."/>
        </authorList>
    </citation>
    <scope>NUCLEOTIDE SEQUENCE [LARGE SCALE GENOMIC DNA]</scope>
    <source>
        <strain evidence="3 4">ZJ750</strain>
    </source>
</reference>
<feature type="transmembrane region" description="Helical" evidence="2">
    <location>
        <begin position="184"/>
        <end position="201"/>
    </location>
</feature>
<sequence length="322" mass="32197">MSTTQPREPGSPVGAVPAPGGGVPLVPRGRRRDHALVAVVGALLAPVLLAVAGLAASWSLEGRWAAALGAIVVLFMVSGAAQALFAVRSSLGGLVTGLVALATQGIILVGPGGAADAPVAWARALIPTGMVLILAGLTLGGAWAMHVARRAGREQARHAHTQAQADRALGVRPAPPPDRRRDHVLSFPAVAAGVVGGLYLLREEYGRIVTDTSTLPTAQGLGVLLCALALLVSGATWAGRSTLGARVVGPLLAVAGLPPLLSGLGHLPGRGLAGVLAPADAAGISLVGAGVILATIGWGVHLARREGRLSQARLLRGGTSEA</sequence>
<feature type="transmembrane region" description="Helical" evidence="2">
    <location>
        <begin position="281"/>
        <end position="303"/>
    </location>
</feature>
<keyword evidence="4" id="KW-1185">Reference proteome</keyword>
<protein>
    <submittedName>
        <fullName evidence="3">Uncharacterized protein</fullName>
    </submittedName>
</protein>
<evidence type="ECO:0000256" key="2">
    <source>
        <dbReference type="SAM" id="Phobius"/>
    </source>
</evidence>
<dbReference type="RefSeq" id="WP_166858281.1">
    <property type="nucleotide sequence ID" value="NZ_CP063989.1"/>
</dbReference>
<feature type="transmembrane region" description="Helical" evidence="2">
    <location>
        <begin position="221"/>
        <end position="239"/>
    </location>
</feature>
<dbReference type="KEGG" id="arep:ID810_11545"/>
<gene>
    <name evidence="3" type="ORF">ID810_11545</name>
</gene>
<evidence type="ECO:0000313" key="4">
    <source>
        <dbReference type="Proteomes" id="UP000594637"/>
    </source>
</evidence>
<feature type="transmembrane region" description="Helical" evidence="2">
    <location>
        <begin position="94"/>
        <end position="114"/>
    </location>
</feature>
<feature type="transmembrane region" description="Helical" evidence="2">
    <location>
        <begin position="251"/>
        <end position="269"/>
    </location>
</feature>
<evidence type="ECO:0000313" key="3">
    <source>
        <dbReference type="EMBL" id="QPL05325.1"/>
    </source>
</evidence>
<feature type="region of interest" description="Disordered" evidence="1">
    <location>
        <begin position="1"/>
        <end position="21"/>
    </location>
</feature>